<evidence type="ECO:0000313" key="3">
    <source>
        <dbReference type="Proteomes" id="UP000218968"/>
    </source>
</evidence>
<evidence type="ECO:0000256" key="1">
    <source>
        <dbReference type="SAM" id="Phobius"/>
    </source>
</evidence>
<proteinExistence type="predicted"/>
<keyword evidence="1" id="KW-0472">Membrane</keyword>
<keyword evidence="1" id="KW-1133">Transmembrane helix</keyword>
<keyword evidence="1" id="KW-0812">Transmembrane</keyword>
<protein>
    <submittedName>
        <fullName evidence="2">Uncharacterized protein</fullName>
    </submittedName>
</protein>
<feature type="transmembrane region" description="Helical" evidence="1">
    <location>
        <begin position="246"/>
        <end position="273"/>
    </location>
</feature>
<dbReference type="Proteomes" id="UP000218968">
    <property type="component" value="Chromosome"/>
</dbReference>
<accession>A0A290XA93</accession>
<feature type="transmembrane region" description="Helical" evidence="1">
    <location>
        <begin position="606"/>
        <end position="631"/>
    </location>
</feature>
<name>A0A290XA93_9GAMM</name>
<dbReference type="AlphaFoldDB" id="A0A290XA93"/>
<sequence>MTSRDIVAGLGAAPRDLLAACLALFDDSTLQRRIRFLMSRRSPLSKINIVADPTDAEAAASLRSTIQAWLASPLSDDALRVLLWMYLREAFALPPVTFTSCRSAAAAADDMVARALHSLQPSQVTKYAQKWGLKSAKEVPTTLDALARKTVEELLASFLKADDVQSVQARERLLSEVQARVGQLPPEDRERLMHAVGADGVNDAALRKILLMGGGLGALGTSVSLAGFSAYILAAQASAFIPLVSGPALVSVVAVLSNPITIIAATAGVGWWATRSANQKVRGAVGARVISLLALNGLQAGSAGLRAMLGAFPSLENLGQTGGLTRAVLRGYGTDWNRIAAAGRKTTVIDEAVVGVMERPAGAGGRSDRLRELIGEQRDTISLAGLTLGDIAYNAYSLDPLVLQAANFSRIDELDDPVAFAAFAHRIESMDAAAHLGAVSNLKGYVAERVVAAQLIEQGHVVEFPVASNEAGWDIAVDGVRFQVKDVGSLAGLERHFDRGYDYPVIANAEVADELAARSADDLPEWADQIHFVEGYSNEVVEHVTRSSFEVGDDMLHPNVPLFTLVLSGIRNLERVKRDEITGTQAFQEVLLDGGTRAGLAVAGNYVGVGVGLLVFGPAGALVLGAVMPILSQRQSGRLKGKLDEWVQDETYRNWAQEAKLTISALAGCADDAIRAKVELLRERQLADSRAVVARYLQWRVEDELTFLREARCRLKAVCDDEAAAVEVSATRLMSWLTTSTLHPSLYQAELLAMSEVFARRPSTADRVAVVSREAAERTAVAARKTGKLVGDWWRGLGNNNKRTD</sequence>
<gene>
    <name evidence="2" type="ORF">CNR27_00265</name>
</gene>
<evidence type="ECO:0000313" key="2">
    <source>
        <dbReference type="EMBL" id="ATD66084.1"/>
    </source>
</evidence>
<organism evidence="2 3">
    <name type="scientific">Luteimonas chenhongjianii</name>
    <dbReference type="NCBI Taxonomy" id="2006110"/>
    <lineage>
        <taxon>Bacteria</taxon>
        <taxon>Pseudomonadati</taxon>
        <taxon>Pseudomonadota</taxon>
        <taxon>Gammaproteobacteria</taxon>
        <taxon>Lysobacterales</taxon>
        <taxon>Lysobacteraceae</taxon>
        <taxon>Luteimonas</taxon>
    </lineage>
</organism>
<dbReference type="KEGG" id="lum:CNR27_00265"/>
<feature type="transmembrane region" description="Helical" evidence="1">
    <location>
        <begin position="209"/>
        <end position="234"/>
    </location>
</feature>
<dbReference type="EMBL" id="CP023406">
    <property type="protein sequence ID" value="ATD66084.1"/>
    <property type="molecule type" value="Genomic_DNA"/>
</dbReference>
<reference evidence="3" key="1">
    <citation type="submission" date="2017-09" db="EMBL/GenBank/DDBJ databases">
        <title>Luteimonas liuhanmingii sp.nov., isolated from the intestinal contents of Tibetan Plateau Pika in Yushu, Qinghai Province, China.</title>
        <authorList>
            <person name="Gui Z."/>
        </authorList>
    </citation>
    <scope>NUCLEOTIDE SEQUENCE [LARGE SCALE GENOMIC DNA]</scope>
    <source>
        <strain evidence="3">100111</strain>
    </source>
</reference>
<keyword evidence="3" id="KW-1185">Reference proteome</keyword>